<comment type="caution">
    <text evidence="4">The sequence shown here is derived from an EMBL/GenBank/DDBJ whole genome shotgun (WGS) entry which is preliminary data.</text>
</comment>
<organism evidence="4 5">
    <name type="scientific">Arthrobotrys musiformis</name>
    <dbReference type="NCBI Taxonomy" id="47236"/>
    <lineage>
        <taxon>Eukaryota</taxon>
        <taxon>Fungi</taxon>
        <taxon>Dikarya</taxon>
        <taxon>Ascomycota</taxon>
        <taxon>Pezizomycotina</taxon>
        <taxon>Orbiliomycetes</taxon>
        <taxon>Orbiliales</taxon>
        <taxon>Orbiliaceae</taxon>
        <taxon>Arthrobotrys</taxon>
    </lineage>
</organism>
<evidence type="ECO:0000313" key="5">
    <source>
        <dbReference type="Proteomes" id="UP001370758"/>
    </source>
</evidence>
<dbReference type="Gene3D" id="1.25.40.20">
    <property type="entry name" value="Ankyrin repeat-containing domain"/>
    <property type="match status" value="2"/>
</dbReference>
<gene>
    <name evidence="4" type="ORF">TWF481_003012</name>
</gene>
<dbReference type="PANTHER" id="PTHR24193">
    <property type="entry name" value="ANKYRIN REPEAT PROTEIN"/>
    <property type="match status" value="1"/>
</dbReference>
<dbReference type="GO" id="GO:0000976">
    <property type="term" value="F:transcription cis-regulatory region binding"/>
    <property type="evidence" value="ECO:0007669"/>
    <property type="project" value="TreeGrafter"/>
</dbReference>
<feature type="repeat" description="ANK" evidence="3">
    <location>
        <begin position="49"/>
        <end position="81"/>
    </location>
</feature>
<evidence type="ECO:0000313" key="4">
    <source>
        <dbReference type="EMBL" id="KAK6495967.1"/>
    </source>
</evidence>
<dbReference type="AlphaFoldDB" id="A0AAV9VUT0"/>
<dbReference type="PROSITE" id="PS50088">
    <property type="entry name" value="ANK_REPEAT"/>
    <property type="match status" value="3"/>
</dbReference>
<evidence type="ECO:0000256" key="3">
    <source>
        <dbReference type="PROSITE-ProRule" id="PRU00023"/>
    </source>
</evidence>
<feature type="repeat" description="ANK" evidence="3">
    <location>
        <begin position="82"/>
        <end position="114"/>
    </location>
</feature>
<dbReference type="SMART" id="SM00248">
    <property type="entry name" value="ANK"/>
    <property type="match status" value="5"/>
</dbReference>
<dbReference type="GO" id="GO:0005634">
    <property type="term" value="C:nucleus"/>
    <property type="evidence" value="ECO:0007669"/>
    <property type="project" value="TreeGrafter"/>
</dbReference>
<sequence>MTHGRSALSWAAGNGFGIVVEQLIKAASRWKDIWPSSRGRDQVNSVDRYGRAPLVYAVWDRHVPTIKLLLKAGARVDLADEIGGTPLSYAICSRNDKVVKVLFKVGANVDRMDDISMELLLSAAEKGHEAVVKLLLEAGKMNPNTTDGRGRTPLLQAIEAGNVTIMQLLLDKGAKTDYQYTVVSGLDDVDMNWYWTDS</sequence>
<dbReference type="PANTHER" id="PTHR24193:SF121">
    <property type="entry name" value="ADA2A-CONTAINING COMPLEX COMPONENT 3, ISOFORM D"/>
    <property type="match status" value="1"/>
</dbReference>
<dbReference type="Pfam" id="PF12796">
    <property type="entry name" value="Ank_2"/>
    <property type="match status" value="2"/>
</dbReference>
<dbReference type="InterPro" id="IPR050663">
    <property type="entry name" value="Ankyrin-SOCS_Box"/>
</dbReference>
<proteinExistence type="predicted"/>
<dbReference type="InterPro" id="IPR036770">
    <property type="entry name" value="Ankyrin_rpt-contain_sf"/>
</dbReference>
<keyword evidence="1" id="KW-0677">Repeat</keyword>
<dbReference type="PROSITE" id="PS50297">
    <property type="entry name" value="ANK_REP_REGION"/>
    <property type="match status" value="3"/>
</dbReference>
<name>A0AAV9VUT0_9PEZI</name>
<dbReference type="SUPFAM" id="SSF48403">
    <property type="entry name" value="Ankyrin repeat"/>
    <property type="match status" value="1"/>
</dbReference>
<dbReference type="GO" id="GO:0045944">
    <property type="term" value="P:positive regulation of transcription by RNA polymerase II"/>
    <property type="evidence" value="ECO:0007669"/>
    <property type="project" value="TreeGrafter"/>
</dbReference>
<dbReference type="Proteomes" id="UP001370758">
    <property type="component" value="Unassembled WGS sequence"/>
</dbReference>
<keyword evidence="5" id="KW-1185">Reference proteome</keyword>
<keyword evidence="2 3" id="KW-0040">ANK repeat</keyword>
<evidence type="ECO:0000256" key="1">
    <source>
        <dbReference type="ARBA" id="ARBA00022737"/>
    </source>
</evidence>
<protein>
    <recommendedName>
        <fullName evidence="6">Ankyrin</fullName>
    </recommendedName>
</protein>
<reference evidence="4 5" key="1">
    <citation type="submission" date="2023-08" db="EMBL/GenBank/DDBJ databases">
        <authorList>
            <person name="Palmer J.M."/>
        </authorList>
    </citation>
    <scope>NUCLEOTIDE SEQUENCE [LARGE SCALE GENOMIC DNA]</scope>
    <source>
        <strain evidence="4 5">TWF481</strain>
    </source>
</reference>
<dbReference type="InterPro" id="IPR002110">
    <property type="entry name" value="Ankyrin_rpt"/>
</dbReference>
<accession>A0AAV9VUT0</accession>
<evidence type="ECO:0008006" key="6">
    <source>
        <dbReference type="Google" id="ProtNLM"/>
    </source>
</evidence>
<dbReference type="EMBL" id="JAVHJL010000012">
    <property type="protein sequence ID" value="KAK6495967.1"/>
    <property type="molecule type" value="Genomic_DNA"/>
</dbReference>
<feature type="repeat" description="ANK" evidence="3">
    <location>
        <begin position="149"/>
        <end position="181"/>
    </location>
</feature>
<evidence type="ECO:0000256" key="2">
    <source>
        <dbReference type="ARBA" id="ARBA00023043"/>
    </source>
</evidence>